<dbReference type="InterPro" id="IPR003834">
    <property type="entry name" value="Cyt_c_assmbl_TM_dom"/>
</dbReference>
<evidence type="ECO:0000256" key="2">
    <source>
        <dbReference type="ARBA" id="ARBA00022475"/>
    </source>
</evidence>
<keyword evidence="2" id="KW-1003">Cell membrane</keyword>
<accession>A0A7R6SZT5</accession>
<dbReference type="AlphaFoldDB" id="A0A7R6SZT5"/>
<gene>
    <name evidence="9" type="primary">dsbD</name>
    <name evidence="9" type="ORF">TTHT_1568</name>
</gene>
<dbReference type="GO" id="GO:0045454">
    <property type="term" value="P:cell redox homeostasis"/>
    <property type="evidence" value="ECO:0007669"/>
    <property type="project" value="TreeGrafter"/>
</dbReference>
<feature type="transmembrane region" description="Helical" evidence="7">
    <location>
        <begin position="127"/>
        <end position="151"/>
    </location>
</feature>
<feature type="transmembrane region" description="Helical" evidence="7">
    <location>
        <begin position="206"/>
        <end position="226"/>
    </location>
</feature>
<keyword evidence="5 7" id="KW-1133">Transmembrane helix</keyword>
<feature type="transmembrane region" description="Helical" evidence="7">
    <location>
        <begin position="321"/>
        <end position="337"/>
    </location>
</feature>
<feature type="transmembrane region" description="Helical" evidence="7">
    <location>
        <begin position="286"/>
        <end position="309"/>
    </location>
</feature>
<evidence type="ECO:0000256" key="6">
    <source>
        <dbReference type="ARBA" id="ARBA00023136"/>
    </source>
</evidence>
<dbReference type="InterPro" id="IPR013766">
    <property type="entry name" value="Thioredoxin_domain"/>
</dbReference>
<comment type="subcellular location">
    <subcellularLocation>
        <location evidence="1">Cell membrane</location>
        <topology evidence="1">Multi-pass membrane protein</topology>
    </subcellularLocation>
</comment>
<dbReference type="KEGG" id="thyd:TTHT_1568"/>
<feature type="transmembrane region" description="Helical" evidence="7">
    <location>
        <begin position="344"/>
        <end position="365"/>
    </location>
</feature>
<evidence type="ECO:0000256" key="1">
    <source>
        <dbReference type="ARBA" id="ARBA00004651"/>
    </source>
</evidence>
<evidence type="ECO:0000256" key="4">
    <source>
        <dbReference type="ARBA" id="ARBA00022748"/>
    </source>
</evidence>
<dbReference type="InterPro" id="IPR012336">
    <property type="entry name" value="Thioredoxin-like_fold"/>
</dbReference>
<evidence type="ECO:0000256" key="7">
    <source>
        <dbReference type="SAM" id="Phobius"/>
    </source>
</evidence>
<dbReference type="Proteomes" id="UP000595564">
    <property type="component" value="Chromosome"/>
</dbReference>
<evidence type="ECO:0000313" key="10">
    <source>
        <dbReference type="Proteomes" id="UP000595564"/>
    </source>
</evidence>
<sequence>MPAKTKTGEPVLFNLIIDVPHGYHITKEFLTVKFKNDTFKIDKMLTPEGKKTSLGEIVGGKVNVTINGKFVKTVKNPVIEVGYQACTEGENAMCFPPVTQEIKTGVKVEKGKLTLDQRVAGALDSSVMLALILIFIGGILASFTPCVYPVIPLTMAYVGAKSEGNKLKGFIISIALVLGIATTYSILGIISATTGSAFGSFTQSPIFIVFLGFIFIAMGLSMFGYYDIQLPYTWNTKLQPKKKGLIGAFLMGMATGILAAPCVGPIIVVLLTWVAKTGSLVKGFVYLFDFALGMGVLFVLIGTFSGVLASLPKAGGWMEKVKYIFGILFIVAALLFTKPILGKYFYLFAVLFFLPALIAMFYHKAVSKKTGLILLILITIPLIGVNFLTAKKESGITSNYATHISKAIEKAKSENKIVVIDFFTDWCSACEELEKYTWSNDDVENYLDKNAVFLKLNMTAKTKESQEILKKYNVIGYPTVIFINGDGKELKRFFGFVKPEKFLKTAEGLK</sequence>
<dbReference type="PANTHER" id="PTHR32234:SF0">
    <property type="entry name" value="THIOL:DISULFIDE INTERCHANGE PROTEIN DSBD"/>
    <property type="match status" value="1"/>
</dbReference>
<organism evidence="9 10">
    <name type="scientific">Thermotomaculum hydrothermale</name>
    <dbReference type="NCBI Taxonomy" id="981385"/>
    <lineage>
        <taxon>Bacteria</taxon>
        <taxon>Pseudomonadati</taxon>
        <taxon>Acidobacteriota</taxon>
        <taxon>Holophagae</taxon>
        <taxon>Thermotomaculales</taxon>
        <taxon>Thermotomaculaceae</taxon>
        <taxon>Thermotomaculum</taxon>
    </lineage>
</organism>
<feature type="transmembrane region" description="Helical" evidence="7">
    <location>
        <begin position="171"/>
        <end position="194"/>
    </location>
</feature>
<evidence type="ECO:0000259" key="8">
    <source>
        <dbReference type="PROSITE" id="PS51352"/>
    </source>
</evidence>
<dbReference type="PANTHER" id="PTHR32234">
    <property type="entry name" value="THIOL:DISULFIDE INTERCHANGE PROTEIN DSBD"/>
    <property type="match status" value="1"/>
</dbReference>
<dbReference type="GO" id="GO:0047134">
    <property type="term" value="F:protein-disulfide reductase [NAD(P)H] activity"/>
    <property type="evidence" value="ECO:0007669"/>
    <property type="project" value="UniProtKB-EC"/>
</dbReference>
<dbReference type="SUPFAM" id="SSF52833">
    <property type="entry name" value="Thioredoxin-like"/>
    <property type="match status" value="1"/>
</dbReference>
<evidence type="ECO:0000256" key="5">
    <source>
        <dbReference type="ARBA" id="ARBA00022989"/>
    </source>
</evidence>
<dbReference type="Gene3D" id="3.40.30.10">
    <property type="entry name" value="Glutaredoxin"/>
    <property type="match status" value="1"/>
</dbReference>
<keyword evidence="10" id="KW-1185">Reference proteome</keyword>
<keyword evidence="4" id="KW-0201">Cytochrome c-type biogenesis</keyword>
<dbReference type="Gene3D" id="2.60.40.1250">
    <property type="entry name" value="Thiol:disulfide interchange protein DsbD, N-terminal domain"/>
    <property type="match status" value="1"/>
</dbReference>
<dbReference type="PROSITE" id="PS51352">
    <property type="entry name" value="THIOREDOXIN_2"/>
    <property type="match status" value="1"/>
</dbReference>
<dbReference type="GO" id="GO:0017004">
    <property type="term" value="P:cytochrome complex assembly"/>
    <property type="evidence" value="ECO:0007669"/>
    <property type="project" value="UniProtKB-KW"/>
</dbReference>
<keyword evidence="6 7" id="KW-0472">Membrane</keyword>
<feature type="transmembrane region" description="Helical" evidence="7">
    <location>
        <begin position="246"/>
        <end position="274"/>
    </location>
</feature>
<feature type="domain" description="Thioredoxin" evidence="8">
    <location>
        <begin position="374"/>
        <end position="510"/>
    </location>
</feature>
<dbReference type="InterPro" id="IPR036249">
    <property type="entry name" value="Thioredoxin-like_sf"/>
</dbReference>
<dbReference type="EMBL" id="AP017470">
    <property type="protein sequence ID" value="BBB33062.1"/>
    <property type="molecule type" value="Genomic_DNA"/>
</dbReference>
<keyword evidence="9" id="KW-0560">Oxidoreductase</keyword>
<reference evidence="9 10" key="1">
    <citation type="journal article" date="2012" name="Extremophiles">
        <title>Thermotomaculum hydrothermale gen. nov., sp. nov., a novel heterotrophic thermophile within the phylum Acidobacteria from a deep-sea hydrothermal vent chimney in the Southern Okinawa Trough.</title>
        <authorList>
            <person name="Izumi H."/>
            <person name="Nunoura T."/>
            <person name="Miyazaki M."/>
            <person name="Mino S."/>
            <person name="Toki T."/>
            <person name="Takai K."/>
            <person name="Sako Y."/>
            <person name="Sawabe T."/>
            <person name="Nakagawa S."/>
        </authorList>
    </citation>
    <scope>NUCLEOTIDE SEQUENCE [LARGE SCALE GENOMIC DNA]</scope>
    <source>
        <strain evidence="9 10">AC55</strain>
    </source>
</reference>
<evidence type="ECO:0000256" key="3">
    <source>
        <dbReference type="ARBA" id="ARBA00022692"/>
    </source>
</evidence>
<dbReference type="GO" id="GO:0005886">
    <property type="term" value="C:plasma membrane"/>
    <property type="evidence" value="ECO:0007669"/>
    <property type="project" value="UniProtKB-SubCell"/>
</dbReference>
<protein>
    <submittedName>
        <fullName evidence="9">Thiol:disulfide interchange protein DsbD</fullName>
        <ecNumber evidence="9">1.8.1.8</ecNumber>
    </submittedName>
</protein>
<proteinExistence type="predicted"/>
<name>A0A7R6SZT5_9BACT</name>
<dbReference type="RefSeq" id="WP_201327360.1">
    <property type="nucleotide sequence ID" value="NZ_AP017470.1"/>
</dbReference>
<keyword evidence="3 7" id="KW-0812">Transmembrane</keyword>
<dbReference type="InterPro" id="IPR036929">
    <property type="entry name" value="DsbDN_sf"/>
</dbReference>
<dbReference type="EC" id="1.8.1.8" evidence="9"/>
<evidence type="ECO:0000313" key="9">
    <source>
        <dbReference type="EMBL" id="BBB33062.1"/>
    </source>
</evidence>
<dbReference type="Pfam" id="PF02683">
    <property type="entry name" value="DsbD_TM"/>
    <property type="match status" value="1"/>
</dbReference>
<feature type="transmembrane region" description="Helical" evidence="7">
    <location>
        <begin position="371"/>
        <end position="390"/>
    </location>
</feature>
<dbReference type="Pfam" id="PF13098">
    <property type="entry name" value="Thioredoxin_2"/>
    <property type="match status" value="1"/>
</dbReference>